<feature type="domain" description="R13L1/DRL21-like LRR repeat region" evidence="6">
    <location>
        <begin position="767"/>
        <end position="888"/>
    </location>
</feature>
<dbReference type="EMBL" id="LT934124">
    <property type="protein sequence ID" value="VAI94025.1"/>
    <property type="molecule type" value="Genomic_DNA"/>
</dbReference>
<keyword evidence="3" id="KW-0611">Plant defense</keyword>
<dbReference type="InterPro" id="IPR036388">
    <property type="entry name" value="WH-like_DNA-bd_sf"/>
</dbReference>
<dbReference type="GO" id="GO:0043531">
    <property type="term" value="F:ADP binding"/>
    <property type="evidence" value="ECO:0007669"/>
    <property type="project" value="InterPro"/>
</dbReference>
<dbReference type="InterPro" id="IPR058922">
    <property type="entry name" value="WHD_DRP"/>
</dbReference>
<dbReference type="Gene3D" id="3.40.50.300">
    <property type="entry name" value="P-loop containing nucleotide triphosphate hydrolases"/>
    <property type="match status" value="1"/>
</dbReference>
<dbReference type="Pfam" id="PF00931">
    <property type="entry name" value="NB-ARC"/>
    <property type="match status" value="1"/>
</dbReference>
<dbReference type="InterPro" id="IPR032675">
    <property type="entry name" value="LRR_dom_sf"/>
</dbReference>
<dbReference type="InterPro" id="IPR042197">
    <property type="entry name" value="Apaf_helical"/>
</dbReference>
<dbReference type="PRINTS" id="PR00364">
    <property type="entry name" value="DISEASERSIST"/>
</dbReference>
<dbReference type="Gene3D" id="1.10.8.430">
    <property type="entry name" value="Helical domain of apoptotic protease-activating factors"/>
    <property type="match status" value="1"/>
</dbReference>
<evidence type="ECO:0000313" key="7">
    <source>
        <dbReference type="EMBL" id="VAI94025.1"/>
    </source>
</evidence>
<dbReference type="GO" id="GO:0006952">
    <property type="term" value="P:defense response"/>
    <property type="evidence" value="ECO:0007669"/>
    <property type="project" value="UniProtKB-KW"/>
</dbReference>
<dbReference type="SUPFAM" id="SSF52058">
    <property type="entry name" value="L domain-like"/>
    <property type="match status" value="1"/>
</dbReference>
<dbReference type="OMA" id="DESFMHL"/>
<dbReference type="PANTHER" id="PTHR36766">
    <property type="entry name" value="PLANT BROAD-SPECTRUM MILDEW RESISTANCE PROTEIN RPW8"/>
    <property type="match status" value="1"/>
</dbReference>
<evidence type="ECO:0000313" key="8">
    <source>
        <dbReference type="Proteomes" id="UP000324705"/>
    </source>
</evidence>
<sequence length="1306" mass="147583">MEAAIGVANGLIGSVLNLLSNELVEAFVASSQLGLNYTEMKRDLLFTQGLLQEAQARGKDVSDNLGLRELLKELSAKADEAEDVLDELHYFIIQDQLDGTHYAVPDLGDDLRGHAGHGRHALRYTVGNCFACFSCSGMKGHDDGVAAPVITDNSPNAILNPDSDGNDGPVVKLSFDRVAMSKKIKSALEEIKSLCDRVSKLLQLIPPHSTTTTVTQRHRITGSTIVQDTLYGRRAIFEKTVDDILTTATEQCEPLSVLPIVGPGGIGKTTFTQHLYNDRRIEEHFAVRVWVCVSTDFDELRLSQQVLSSIQGSNSPNQTTSLDQLQISIAKKLKSKRFLIVFDDIWECNTEGWKRLLAPFMKGEAKGNMVLVTTRFPTKAEMVKTTNPIALQGLESDDFFTFFKSLIFGVHKHEYCQEELDDLASDIAHKLKGSPLAARTVGRLLRKDISREHWIGVLENNEWQKEDNVDDIMPSLRISYDYLPFHLKKCFSYFSLFPEDFQFKKLDITYFWIALGIIERDENYLEELVEIGFLMKEVDDSEQPYYVMHDLLHELSRSVSSQECLNICSSNFRVDDIPQTVRHVSVTMEDRFEGGVREEMIKLRSKIDIRNLRALMIFREYEETIDGFLKDIFKEIEGLRVLLIVMDSMEIEGLRVLSLPLNFSKLIHLRYLRLTHNLNNVVTWPYFLRKPVILPNALSVFYHLKFLDLRGLSDTEKIPKDLNRLVNLCRFYVDNELNSNVPGVGKMKCLQELKDFHVKKESVGFELAELGELTELESELTIHNLEKVVSKKEAMEAKLVCKRDLTKLGLVWGTDHKHSTGSDVLDALQPHRNLGALSIINHGGMTGPNWLCGDISIKRLGSLHLEGVSWGTLPSFGQLLHLTSLTLIRISILRQIRPGLGGVTDESFMHLKRIILDRLPEFIDWVGGANSHSFSRLEYISCRDCPNLCVVPFLECSISYTSLSHLSIDDCPKLSLPPMPHTSTLTYCHVSLPPSMLEYSRRAMLIDEYSGGWALHNLRNVEEVNIRNVSHFSFTELSKHKSLAMLNLYKCNIMCHGLQDLMCLQSVRVKFCPNFFRWPIEAAHTIKPFPASLKELEIEGESGMQSMALLSNLTCVTNLKLVDCENLTVVGFNPLIGVNLDRLEVYNTDKCLSRSISADLFSELAVARTNLSLRAGSFRLRWLEVDCISSVLVAPICTLLAATLQILKIRHDQRAESFTGEEERALQLLTSLESIFVMNCPNLPFLPQGLYILPSLLRLCVCDCPQVRSLPKDPFPTSLKTYASGCRPEVQEQLEGTIFSYFMLLE</sequence>
<dbReference type="Proteomes" id="UP000324705">
    <property type="component" value="Chromosome 7B"/>
</dbReference>
<dbReference type="Pfam" id="PF23559">
    <property type="entry name" value="WHD_DRP"/>
    <property type="match status" value="1"/>
</dbReference>
<evidence type="ECO:0008006" key="9">
    <source>
        <dbReference type="Google" id="ProtNLM"/>
    </source>
</evidence>
<feature type="domain" description="Disease resistance protein winged helix" evidence="5">
    <location>
        <begin position="496"/>
        <end position="555"/>
    </location>
</feature>
<keyword evidence="1" id="KW-0433">Leucine-rich repeat</keyword>
<proteinExistence type="predicted"/>
<dbReference type="Pfam" id="PF25019">
    <property type="entry name" value="LRR_R13L1-DRL21"/>
    <property type="match status" value="1"/>
</dbReference>
<dbReference type="SUPFAM" id="SSF52540">
    <property type="entry name" value="P-loop containing nucleoside triphosphate hydrolases"/>
    <property type="match status" value="1"/>
</dbReference>
<dbReference type="Gramene" id="TRITD7Bv1G230130.2">
    <property type="protein sequence ID" value="TRITD7Bv1G230130.2"/>
    <property type="gene ID" value="TRITD7Bv1G230130"/>
</dbReference>
<evidence type="ECO:0000256" key="1">
    <source>
        <dbReference type="ARBA" id="ARBA00022614"/>
    </source>
</evidence>
<dbReference type="InterPro" id="IPR027417">
    <property type="entry name" value="P-loop_NTPase"/>
</dbReference>
<dbReference type="SUPFAM" id="SSF52047">
    <property type="entry name" value="RNI-like"/>
    <property type="match status" value="1"/>
</dbReference>
<evidence type="ECO:0000256" key="3">
    <source>
        <dbReference type="ARBA" id="ARBA00022821"/>
    </source>
</evidence>
<keyword evidence="8" id="KW-1185">Reference proteome</keyword>
<protein>
    <recommendedName>
        <fullName evidence="9">NB-ARC domain-containing protein</fullName>
    </recommendedName>
</protein>
<organism evidence="7 8">
    <name type="scientific">Triticum turgidum subsp. durum</name>
    <name type="common">Durum wheat</name>
    <name type="synonym">Triticum durum</name>
    <dbReference type="NCBI Taxonomy" id="4567"/>
    <lineage>
        <taxon>Eukaryota</taxon>
        <taxon>Viridiplantae</taxon>
        <taxon>Streptophyta</taxon>
        <taxon>Embryophyta</taxon>
        <taxon>Tracheophyta</taxon>
        <taxon>Spermatophyta</taxon>
        <taxon>Magnoliopsida</taxon>
        <taxon>Liliopsida</taxon>
        <taxon>Poales</taxon>
        <taxon>Poaceae</taxon>
        <taxon>BOP clade</taxon>
        <taxon>Pooideae</taxon>
        <taxon>Triticodae</taxon>
        <taxon>Triticeae</taxon>
        <taxon>Triticinae</taxon>
        <taxon>Triticum</taxon>
    </lineage>
</organism>
<feature type="domain" description="NB-ARC" evidence="4">
    <location>
        <begin position="238"/>
        <end position="408"/>
    </location>
</feature>
<accession>A0A9R1C6F3</accession>
<evidence type="ECO:0000259" key="6">
    <source>
        <dbReference type="Pfam" id="PF25019"/>
    </source>
</evidence>
<evidence type="ECO:0000259" key="5">
    <source>
        <dbReference type="Pfam" id="PF23559"/>
    </source>
</evidence>
<evidence type="ECO:0000256" key="2">
    <source>
        <dbReference type="ARBA" id="ARBA00022737"/>
    </source>
</evidence>
<name>A0A9R1C6F3_TRITD</name>
<dbReference type="Gene3D" id="3.80.10.10">
    <property type="entry name" value="Ribonuclease Inhibitor"/>
    <property type="match status" value="3"/>
</dbReference>
<reference evidence="7 8" key="1">
    <citation type="submission" date="2017-09" db="EMBL/GenBank/DDBJ databases">
        <authorList>
            <consortium name="International Durum Wheat Genome Sequencing Consortium (IDWGSC)"/>
            <person name="Milanesi L."/>
        </authorList>
    </citation>
    <scope>NUCLEOTIDE SEQUENCE [LARGE SCALE GENOMIC DNA]</scope>
    <source>
        <strain evidence="8">cv. Svevo</strain>
    </source>
</reference>
<gene>
    <name evidence="7" type="ORF">TRITD_7Bv1G230130</name>
</gene>
<keyword evidence="2" id="KW-0677">Repeat</keyword>
<dbReference type="InterPro" id="IPR056789">
    <property type="entry name" value="LRR_R13L1-DRL21"/>
</dbReference>
<evidence type="ECO:0000259" key="4">
    <source>
        <dbReference type="Pfam" id="PF00931"/>
    </source>
</evidence>
<dbReference type="Gene3D" id="1.10.10.10">
    <property type="entry name" value="Winged helix-like DNA-binding domain superfamily/Winged helix DNA-binding domain"/>
    <property type="match status" value="1"/>
</dbReference>
<dbReference type="InterPro" id="IPR002182">
    <property type="entry name" value="NB-ARC"/>
</dbReference>
<dbReference type="PANTHER" id="PTHR36766:SF64">
    <property type="entry name" value="OS12G0206100 PROTEIN"/>
    <property type="match status" value="1"/>
</dbReference>